<dbReference type="InterPro" id="IPR036155">
    <property type="entry name" value="Crypto/Photolyase_N_sf"/>
</dbReference>
<proteinExistence type="predicted"/>
<dbReference type="InterPro" id="IPR014729">
    <property type="entry name" value="Rossmann-like_a/b/a_fold"/>
</dbReference>
<evidence type="ECO:0000313" key="2">
    <source>
        <dbReference type="EMBL" id="GER88583.1"/>
    </source>
</evidence>
<dbReference type="Gene3D" id="3.40.50.620">
    <property type="entry name" value="HUPs"/>
    <property type="match status" value="1"/>
</dbReference>
<keyword evidence="2" id="KW-0456">Lyase</keyword>
<dbReference type="SUPFAM" id="SSF52425">
    <property type="entry name" value="Cryptochrome/photolyase, N-terminal domain"/>
    <property type="match status" value="1"/>
</dbReference>
<evidence type="ECO:0000259" key="1">
    <source>
        <dbReference type="PROSITE" id="PS51645"/>
    </source>
</evidence>
<dbReference type="Gene3D" id="1.10.579.10">
    <property type="entry name" value="DNA Cyclobutane Dipyrimidine Photolyase, subunit A, domain 3"/>
    <property type="match status" value="1"/>
</dbReference>
<dbReference type="AlphaFoldDB" id="A0A5J4KLC2"/>
<dbReference type="GO" id="GO:0003904">
    <property type="term" value="F:deoxyribodipyrimidine photo-lyase activity"/>
    <property type="evidence" value="ECO:0007669"/>
    <property type="project" value="TreeGrafter"/>
</dbReference>
<dbReference type="InterPro" id="IPR052219">
    <property type="entry name" value="Photolyase_Class-2"/>
</dbReference>
<dbReference type="SUPFAM" id="SSF48173">
    <property type="entry name" value="Cryptochrome/photolyase FAD-binding domain"/>
    <property type="match status" value="1"/>
</dbReference>
<dbReference type="InterPro" id="IPR036134">
    <property type="entry name" value="Crypto/Photolyase_FAD-like_sf"/>
</dbReference>
<dbReference type="Pfam" id="PF00875">
    <property type="entry name" value="DNA_photolyase"/>
    <property type="match status" value="1"/>
</dbReference>
<dbReference type="RefSeq" id="WP_151756468.1">
    <property type="nucleotide sequence ID" value="NZ_BKZW01000001.1"/>
</dbReference>
<protein>
    <submittedName>
        <fullName evidence="2">Deoxyribodipyrimidine photo-lyase</fullName>
    </submittedName>
</protein>
<dbReference type="PROSITE" id="PS51645">
    <property type="entry name" value="PHR_CRY_ALPHA_BETA"/>
    <property type="match status" value="1"/>
</dbReference>
<comment type="caution">
    <text evidence="2">The sequence shown here is derived from an EMBL/GenBank/DDBJ whole genome shotgun (WGS) entry which is preliminary data.</text>
</comment>
<dbReference type="PANTHER" id="PTHR10211">
    <property type="entry name" value="DEOXYRIBODIPYRIMIDINE PHOTOLYASE"/>
    <property type="match status" value="1"/>
</dbReference>
<name>A0A5J4KLC2_9CHLR</name>
<sequence length="445" mass="51088">MIDIEHFVQGLDQRQRVQVWHAGTCTEPAQCVLYWMQRAQRGRENHALNTAIILGNILHLPVVTLFVVTDYPLANLRHYTFMLEGLTITAQHLKERGIPLIMRRGAPATEVTQIARELQAAAVVSDMCELRFPLQWRQDVKQQLEVPFICVDTDTIVPMWCHPQQEYAARTIRPKIQHLLPAFLQPLLDVEVQQPLTQPPCDPGEAEKPLRYLDSLQIDTSVRPPQDIHGGYTEAQKSIQRLLKQRLHAYADQRNNPELVGTSELSAYLHFGQISVQQLAWDVEHYTPEETGSAHIDITGGKAAYLEELIIRRELAINFAFHNPHYDSLEGCPTWGRKTLQKHASDPREWIYSLEEFEQARTHDELWNAAQNEMVVTGRMHGYMRMYWAKKILEWSETPEQAFNIAVYLNDKYELDGEMRMDIQVLAGPLVDSMTDPGTNDPSLA</sequence>
<organism evidence="2 3">
    <name type="scientific">Dictyobacter vulcani</name>
    <dbReference type="NCBI Taxonomy" id="2607529"/>
    <lineage>
        <taxon>Bacteria</taxon>
        <taxon>Bacillati</taxon>
        <taxon>Chloroflexota</taxon>
        <taxon>Ktedonobacteria</taxon>
        <taxon>Ktedonobacterales</taxon>
        <taxon>Dictyobacteraceae</taxon>
        <taxon>Dictyobacter</taxon>
    </lineage>
</organism>
<reference evidence="2 3" key="1">
    <citation type="submission" date="2019-10" db="EMBL/GenBank/DDBJ databases">
        <title>Dictyobacter vulcani sp. nov., within the class Ktedonobacteria, isolated from soil of volcanic Mt. Zao.</title>
        <authorList>
            <person name="Zheng Y."/>
            <person name="Wang C.M."/>
            <person name="Sakai Y."/>
            <person name="Abe K."/>
            <person name="Yokota A."/>
            <person name="Yabe S."/>
        </authorList>
    </citation>
    <scope>NUCLEOTIDE SEQUENCE [LARGE SCALE GENOMIC DNA]</scope>
    <source>
        <strain evidence="2 3">W12</strain>
    </source>
</reference>
<gene>
    <name evidence="2" type="primary">phr</name>
    <name evidence="2" type="ORF">KDW_27450</name>
</gene>
<dbReference type="PANTHER" id="PTHR10211:SF0">
    <property type="entry name" value="DEOXYRIBODIPYRIMIDINE PHOTO-LYASE"/>
    <property type="match status" value="1"/>
</dbReference>
<feature type="domain" description="Photolyase/cryptochrome alpha/beta" evidence="1">
    <location>
        <begin position="30"/>
        <end position="159"/>
    </location>
</feature>
<keyword evidence="3" id="KW-1185">Reference proteome</keyword>
<dbReference type="GO" id="GO:0000719">
    <property type="term" value="P:photoreactive repair"/>
    <property type="evidence" value="ECO:0007669"/>
    <property type="project" value="TreeGrafter"/>
</dbReference>
<accession>A0A5J4KLC2</accession>
<dbReference type="Gene3D" id="1.25.40.80">
    <property type="match status" value="1"/>
</dbReference>
<dbReference type="InterPro" id="IPR006050">
    <property type="entry name" value="DNA_photolyase_N"/>
</dbReference>
<evidence type="ECO:0000313" key="3">
    <source>
        <dbReference type="Proteomes" id="UP000326912"/>
    </source>
</evidence>
<dbReference type="Proteomes" id="UP000326912">
    <property type="component" value="Unassembled WGS sequence"/>
</dbReference>
<dbReference type="EMBL" id="BKZW01000001">
    <property type="protein sequence ID" value="GER88583.1"/>
    <property type="molecule type" value="Genomic_DNA"/>
</dbReference>